<sequence>MENHKCLRRIVERLAPTFNYISTNDFVSKKTSSFTTNKVLFPLGFGLSCFFNFFLRSKLLVTLEDSALGANEGEAILVLSCFFLDDCCPVELPGPVCPNVNVIVETTKSSIEVLHQMRKVLNQISNQLKIHIKVLSEKPPTEVKSKQENYQSKLARDMHNFHHGGGTEVNDYGGNNHGNGNFTQKRYNGVRNFYSHAKSYRHISYDDYACYDRHNAKYAYYEHSLMML</sequence>
<protein>
    <submittedName>
        <fullName evidence="1">Uncharacterized protein</fullName>
    </submittedName>
</protein>
<keyword evidence="2" id="KW-1185">Reference proteome</keyword>
<evidence type="ECO:0000313" key="1">
    <source>
        <dbReference type="EMBL" id="KAI5681786.1"/>
    </source>
</evidence>
<comment type="caution">
    <text evidence="1">The sequence shown here is derived from an EMBL/GenBank/DDBJ whole genome shotgun (WGS) entry which is preliminary data.</text>
</comment>
<organism evidence="1 2">
    <name type="scientific">Catharanthus roseus</name>
    <name type="common">Madagascar periwinkle</name>
    <name type="synonym">Vinca rosea</name>
    <dbReference type="NCBI Taxonomy" id="4058"/>
    <lineage>
        <taxon>Eukaryota</taxon>
        <taxon>Viridiplantae</taxon>
        <taxon>Streptophyta</taxon>
        <taxon>Embryophyta</taxon>
        <taxon>Tracheophyta</taxon>
        <taxon>Spermatophyta</taxon>
        <taxon>Magnoliopsida</taxon>
        <taxon>eudicotyledons</taxon>
        <taxon>Gunneridae</taxon>
        <taxon>Pentapetalae</taxon>
        <taxon>asterids</taxon>
        <taxon>lamiids</taxon>
        <taxon>Gentianales</taxon>
        <taxon>Apocynaceae</taxon>
        <taxon>Rauvolfioideae</taxon>
        <taxon>Vinceae</taxon>
        <taxon>Catharanthinae</taxon>
        <taxon>Catharanthus</taxon>
    </lineage>
</organism>
<gene>
    <name evidence="1" type="ORF">M9H77_03014</name>
</gene>
<evidence type="ECO:0000313" key="2">
    <source>
        <dbReference type="Proteomes" id="UP001060085"/>
    </source>
</evidence>
<reference evidence="2" key="1">
    <citation type="journal article" date="2023" name="Nat. Plants">
        <title>Single-cell RNA sequencing provides a high-resolution roadmap for understanding the multicellular compartmentation of specialized metabolism.</title>
        <authorList>
            <person name="Sun S."/>
            <person name="Shen X."/>
            <person name="Li Y."/>
            <person name="Li Y."/>
            <person name="Wang S."/>
            <person name="Li R."/>
            <person name="Zhang H."/>
            <person name="Shen G."/>
            <person name="Guo B."/>
            <person name="Wei J."/>
            <person name="Xu J."/>
            <person name="St-Pierre B."/>
            <person name="Chen S."/>
            <person name="Sun C."/>
        </authorList>
    </citation>
    <scope>NUCLEOTIDE SEQUENCE [LARGE SCALE GENOMIC DNA]</scope>
</reference>
<name>A0ACC0CA22_CATRO</name>
<accession>A0ACC0CA22</accession>
<dbReference type="EMBL" id="CM044701">
    <property type="protein sequence ID" value="KAI5681786.1"/>
    <property type="molecule type" value="Genomic_DNA"/>
</dbReference>
<proteinExistence type="predicted"/>
<dbReference type="Proteomes" id="UP001060085">
    <property type="component" value="Linkage Group LG01"/>
</dbReference>